<evidence type="ECO:0000256" key="6">
    <source>
        <dbReference type="ARBA" id="ARBA00023146"/>
    </source>
</evidence>
<evidence type="ECO:0000313" key="9">
    <source>
        <dbReference type="EMBL" id="HIW02617.1"/>
    </source>
</evidence>
<dbReference type="InterPro" id="IPR045864">
    <property type="entry name" value="aa-tRNA-synth_II/BPL/LPL"/>
</dbReference>
<keyword evidence="5 7" id="KW-0648">Protein biosynthesis</keyword>
<dbReference type="InterPro" id="IPR012340">
    <property type="entry name" value="NA-bd_OB-fold"/>
</dbReference>
<dbReference type="PRINTS" id="PR01042">
    <property type="entry name" value="TRNASYNTHASP"/>
</dbReference>
<evidence type="ECO:0000256" key="7">
    <source>
        <dbReference type="HAMAP-Rule" id="MF_00044"/>
    </source>
</evidence>
<reference evidence="9" key="1">
    <citation type="journal article" date="2021" name="PeerJ">
        <title>Extensive microbial diversity within the chicken gut microbiome revealed by metagenomics and culture.</title>
        <authorList>
            <person name="Gilroy R."/>
            <person name="Ravi A."/>
            <person name="Getino M."/>
            <person name="Pursley I."/>
            <person name="Horton D.L."/>
            <person name="Alikhan N.F."/>
            <person name="Baker D."/>
            <person name="Gharbi K."/>
            <person name="Hall N."/>
            <person name="Watson M."/>
            <person name="Adriaenssens E.M."/>
            <person name="Foster-Nyarko E."/>
            <person name="Jarju S."/>
            <person name="Secka A."/>
            <person name="Antonio M."/>
            <person name="Oren A."/>
            <person name="Chaudhuri R.R."/>
            <person name="La Ragione R."/>
            <person name="Hildebrand F."/>
            <person name="Pallen M.J."/>
        </authorList>
    </citation>
    <scope>NUCLEOTIDE SEQUENCE</scope>
    <source>
        <strain evidence="9">12435</strain>
    </source>
</reference>
<dbReference type="EMBL" id="DXHS01000074">
    <property type="protein sequence ID" value="HIW02617.1"/>
    <property type="molecule type" value="Genomic_DNA"/>
</dbReference>
<dbReference type="Gene3D" id="3.30.930.10">
    <property type="entry name" value="Bira Bifunctional Protein, Domain 2"/>
    <property type="match status" value="1"/>
</dbReference>
<dbReference type="InterPro" id="IPR004524">
    <property type="entry name" value="Asp-tRNA-ligase_1"/>
</dbReference>
<gene>
    <name evidence="7 9" type="primary">aspS</name>
    <name evidence="9" type="ORF">H9892_04690</name>
</gene>
<dbReference type="GO" id="GO:0016740">
    <property type="term" value="F:transferase activity"/>
    <property type="evidence" value="ECO:0007669"/>
    <property type="project" value="UniProtKB-ARBA"/>
</dbReference>
<proteinExistence type="inferred from homology"/>
<comment type="similarity">
    <text evidence="1 7">Belongs to the class-II aminoacyl-tRNA synthetase family. Type 1 subfamily.</text>
</comment>
<feature type="binding site" evidence="7">
    <location>
        <position position="238"/>
    </location>
    <ligand>
        <name>ATP</name>
        <dbReference type="ChEBI" id="CHEBI:30616"/>
    </ligand>
</feature>
<evidence type="ECO:0000313" key="10">
    <source>
        <dbReference type="Proteomes" id="UP000823990"/>
    </source>
</evidence>
<feature type="site" description="Important for tRNA non-discrimination" evidence="7">
    <location>
        <position position="38"/>
    </location>
</feature>
<dbReference type="Proteomes" id="UP000823990">
    <property type="component" value="Unassembled WGS sequence"/>
</dbReference>
<sequence>MAELMSGMKRTAYCTEFTPDDVGKKVTVTGWADSWRNHGGLIFIDLRDRSGVMQVVFDLSAIGEKGFAKAEAIRTEYVIAVTGTVRMRDDDRVNPRLKTGNIEILASELRILSEAENLPFGISEAASVNDATRLKYRYLELRTPRLQEILMLRSKICHAARNYMDDNGFIEIETPFLCRSTPEGARDYLVPSRVHKGEFYALPQSPQLYKQILMISGMDKYYQIAKCFRDEDLRADRQPEFTQIDMEMSFVADQEDVMGVAEGMMRKVFKETKGIELPEKIRRMTYKEAMERFGSDKPDTRFGLELIDVTDLVKGCGFQVFSGAVERGGSVRMINAKGFYKGGDQAILSRKDVDALLPFVKTYKAKGLAWIAVKEEGLQSPIIKFLGDDLTKKILERANAEVGDIIFFGADTDEIVFASLGALRLKLARIGHLIPENTYDFLWVTEFPMFHYDETEKRYVAEHHPFTMPMEEDLPLLETDPSKVRSQAYDFVINGYEAGGGSVRIHSQEIQSKVFDLLGFSEEEQQAKFGFFVTALKYGTPPHGGLAFGLDRLVMLLSGTEDIKDVIAFPKVQNASDLMSESPSPVEAKQLKELALKVELPQA</sequence>
<comment type="caution">
    <text evidence="7">Lacks conserved residue(s) required for the propagation of feature annotation.</text>
</comment>
<dbReference type="PROSITE" id="PS50862">
    <property type="entry name" value="AA_TRNA_LIGASE_II"/>
    <property type="match status" value="1"/>
</dbReference>
<dbReference type="SUPFAM" id="SSF55681">
    <property type="entry name" value="Class II aaRS and biotin synthetases"/>
    <property type="match status" value="1"/>
</dbReference>
<comment type="caution">
    <text evidence="9">The sequence shown here is derived from an EMBL/GenBank/DDBJ whole genome shotgun (WGS) entry which is preliminary data.</text>
</comment>
<comment type="catalytic activity">
    <reaction evidence="7">
        <text>tRNA(Asx) + L-aspartate + ATP = L-aspartyl-tRNA(Asx) + AMP + diphosphate</text>
        <dbReference type="Rhea" id="RHEA:18349"/>
        <dbReference type="Rhea" id="RHEA-COMP:9710"/>
        <dbReference type="Rhea" id="RHEA-COMP:9711"/>
        <dbReference type="ChEBI" id="CHEBI:29991"/>
        <dbReference type="ChEBI" id="CHEBI:30616"/>
        <dbReference type="ChEBI" id="CHEBI:33019"/>
        <dbReference type="ChEBI" id="CHEBI:78442"/>
        <dbReference type="ChEBI" id="CHEBI:78516"/>
        <dbReference type="ChEBI" id="CHEBI:456215"/>
        <dbReference type="EC" id="6.1.1.23"/>
    </reaction>
</comment>
<comment type="function">
    <text evidence="7">Aspartyl-tRNA synthetase with relaxed tRNA specificity since it is able to aspartylate not only its cognate tRNA(Asp) but also tRNA(Asn). Reaction proceeds in two steps: L-aspartate is first activated by ATP to form Asp-AMP and then transferred to the acceptor end of tRNA(Asp/Asn).</text>
</comment>
<keyword evidence="4 7" id="KW-0067">ATP-binding</keyword>
<dbReference type="CDD" id="cd04317">
    <property type="entry name" value="EcAspRS_like_N"/>
    <property type="match status" value="1"/>
</dbReference>
<dbReference type="InterPro" id="IPR047089">
    <property type="entry name" value="Asp-tRNA-ligase_1_N"/>
</dbReference>
<dbReference type="EC" id="6.1.1.23" evidence="7"/>
<dbReference type="SUPFAM" id="SSF55261">
    <property type="entry name" value="GAD domain-like"/>
    <property type="match status" value="1"/>
</dbReference>
<evidence type="ECO:0000256" key="4">
    <source>
        <dbReference type="ARBA" id="ARBA00022840"/>
    </source>
</evidence>
<dbReference type="Pfam" id="PF01336">
    <property type="entry name" value="tRNA_anti-codon"/>
    <property type="match status" value="1"/>
</dbReference>
<feature type="region of interest" description="Aspartate" evidence="7">
    <location>
        <begin position="207"/>
        <end position="210"/>
    </location>
</feature>
<dbReference type="AlphaFoldDB" id="A0A9D1TRV8"/>
<dbReference type="InterPro" id="IPR004365">
    <property type="entry name" value="NA-bd_OB_tRNA"/>
</dbReference>
<feature type="binding site" evidence="7">
    <location>
        <begin position="229"/>
        <end position="231"/>
    </location>
    <ligand>
        <name>ATP</name>
        <dbReference type="ChEBI" id="CHEBI:30616"/>
    </ligand>
</feature>
<keyword evidence="7" id="KW-0963">Cytoplasm</keyword>
<comment type="subunit">
    <text evidence="7">Homodimer.</text>
</comment>
<dbReference type="Gene3D" id="2.40.50.140">
    <property type="entry name" value="Nucleic acid-binding proteins"/>
    <property type="match status" value="1"/>
</dbReference>
<evidence type="ECO:0000256" key="3">
    <source>
        <dbReference type="ARBA" id="ARBA00022741"/>
    </source>
</evidence>
<comment type="subcellular location">
    <subcellularLocation>
        <location evidence="7">Cytoplasm</location>
    </subcellularLocation>
</comment>
<feature type="binding site" evidence="7">
    <location>
        <position position="229"/>
    </location>
    <ligand>
        <name>L-aspartate</name>
        <dbReference type="ChEBI" id="CHEBI:29991"/>
    </ligand>
</feature>
<keyword evidence="3 7" id="KW-0547">Nucleotide-binding</keyword>
<evidence type="ECO:0000256" key="5">
    <source>
        <dbReference type="ARBA" id="ARBA00022917"/>
    </source>
</evidence>
<dbReference type="InterPro" id="IPR029351">
    <property type="entry name" value="GAD_dom"/>
</dbReference>
<dbReference type="GO" id="GO:0003676">
    <property type="term" value="F:nucleic acid binding"/>
    <property type="evidence" value="ECO:0007669"/>
    <property type="project" value="InterPro"/>
</dbReference>
<keyword evidence="2 7" id="KW-0436">Ligase</keyword>
<dbReference type="NCBIfam" id="NF001750">
    <property type="entry name" value="PRK00476.1"/>
    <property type="match status" value="1"/>
</dbReference>
<dbReference type="PANTHER" id="PTHR22594">
    <property type="entry name" value="ASPARTYL/LYSYL-TRNA SYNTHETASE"/>
    <property type="match status" value="1"/>
</dbReference>
<feature type="binding site" evidence="7">
    <location>
        <position position="183"/>
    </location>
    <ligand>
        <name>L-aspartate</name>
        <dbReference type="ChEBI" id="CHEBI:29991"/>
    </ligand>
</feature>
<evidence type="ECO:0000259" key="8">
    <source>
        <dbReference type="PROSITE" id="PS50862"/>
    </source>
</evidence>
<dbReference type="CDD" id="cd00777">
    <property type="entry name" value="AspRS_core"/>
    <property type="match status" value="1"/>
</dbReference>
<dbReference type="GO" id="GO:0005524">
    <property type="term" value="F:ATP binding"/>
    <property type="evidence" value="ECO:0007669"/>
    <property type="project" value="UniProtKB-UniRule"/>
</dbReference>
<dbReference type="GO" id="GO:0140096">
    <property type="term" value="F:catalytic activity, acting on a protein"/>
    <property type="evidence" value="ECO:0007669"/>
    <property type="project" value="UniProtKB-ARBA"/>
</dbReference>
<dbReference type="HAMAP" id="MF_00044">
    <property type="entry name" value="Asp_tRNA_synth_type1"/>
    <property type="match status" value="1"/>
</dbReference>
<dbReference type="NCBIfam" id="TIGR00459">
    <property type="entry name" value="aspS_bact"/>
    <property type="match status" value="1"/>
</dbReference>
<feature type="binding site" evidence="7">
    <location>
        <position position="497"/>
    </location>
    <ligand>
        <name>ATP</name>
        <dbReference type="ChEBI" id="CHEBI:30616"/>
    </ligand>
</feature>
<protein>
    <recommendedName>
        <fullName evidence="7">Aspartate--tRNA(Asp/Asn) ligase</fullName>
        <ecNumber evidence="7">6.1.1.23</ecNumber>
    </recommendedName>
    <alternativeName>
        <fullName evidence="7">Aspartyl-tRNA synthetase</fullName>
        <shortName evidence="7">AspRS</shortName>
    </alternativeName>
    <alternativeName>
        <fullName evidence="7">Non-discriminating aspartyl-tRNA synthetase</fullName>
        <shortName evidence="7">ND-AspRS</shortName>
    </alternativeName>
</protein>
<dbReference type="Gene3D" id="3.30.1360.30">
    <property type="entry name" value="GAD-like domain"/>
    <property type="match status" value="1"/>
</dbReference>
<dbReference type="GO" id="GO:0004815">
    <property type="term" value="F:aspartate-tRNA ligase activity"/>
    <property type="evidence" value="ECO:0007669"/>
    <property type="project" value="UniProtKB-UniRule"/>
</dbReference>
<feature type="binding site" evidence="7">
    <location>
        <position position="504"/>
    </location>
    <ligand>
        <name>L-aspartate</name>
        <dbReference type="ChEBI" id="CHEBI:29991"/>
    </ligand>
</feature>
<dbReference type="GO" id="GO:0050560">
    <property type="term" value="F:aspartate-tRNA(Asn) ligase activity"/>
    <property type="evidence" value="ECO:0007669"/>
    <property type="project" value="UniProtKB-EC"/>
</dbReference>
<feature type="domain" description="Aminoacyl-transfer RNA synthetases class-II family profile" evidence="8">
    <location>
        <begin position="150"/>
        <end position="570"/>
    </location>
</feature>
<dbReference type="InterPro" id="IPR002312">
    <property type="entry name" value="Asp/Asn-tRNA-synth_IIb"/>
</dbReference>
<dbReference type="InterPro" id="IPR006195">
    <property type="entry name" value="aa-tRNA-synth_II"/>
</dbReference>
<dbReference type="GO" id="GO:0005737">
    <property type="term" value="C:cytoplasm"/>
    <property type="evidence" value="ECO:0007669"/>
    <property type="project" value="UniProtKB-SubCell"/>
</dbReference>
<dbReference type="Pfam" id="PF00152">
    <property type="entry name" value="tRNA-synt_2"/>
    <property type="match status" value="1"/>
</dbReference>
<dbReference type="InterPro" id="IPR004115">
    <property type="entry name" value="GAD-like_sf"/>
</dbReference>
<dbReference type="PANTHER" id="PTHR22594:SF5">
    <property type="entry name" value="ASPARTATE--TRNA LIGASE, MITOCHONDRIAL"/>
    <property type="match status" value="1"/>
</dbReference>
<name>A0A9D1TRV8_9FIRM</name>
<feature type="binding site" evidence="7">
    <location>
        <position position="463"/>
    </location>
    <ligand>
        <name>L-aspartate</name>
        <dbReference type="ChEBI" id="CHEBI:29991"/>
    </ligand>
</feature>
<keyword evidence="6 7" id="KW-0030">Aminoacyl-tRNA synthetase</keyword>
<accession>A0A9D1TRV8</accession>
<reference evidence="9" key="2">
    <citation type="submission" date="2021-04" db="EMBL/GenBank/DDBJ databases">
        <authorList>
            <person name="Gilroy R."/>
        </authorList>
    </citation>
    <scope>NUCLEOTIDE SEQUENCE</scope>
    <source>
        <strain evidence="9">12435</strain>
    </source>
</reference>
<dbReference type="GO" id="GO:0006422">
    <property type="term" value="P:aspartyl-tRNA aminoacylation"/>
    <property type="evidence" value="ECO:0007669"/>
    <property type="project" value="UniProtKB-UniRule"/>
</dbReference>
<evidence type="ECO:0000256" key="2">
    <source>
        <dbReference type="ARBA" id="ARBA00022598"/>
    </source>
</evidence>
<dbReference type="Pfam" id="PF02938">
    <property type="entry name" value="GAD"/>
    <property type="match status" value="1"/>
</dbReference>
<evidence type="ECO:0000256" key="1">
    <source>
        <dbReference type="ARBA" id="ARBA00006303"/>
    </source>
</evidence>
<feature type="binding site" evidence="7">
    <location>
        <begin position="549"/>
        <end position="552"/>
    </location>
    <ligand>
        <name>ATP</name>
        <dbReference type="ChEBI" id="CHEBI:30616"/>
    </ligand>
</feature>
<dbReference type="InterPro" id="IPR047090">
    <property type="entry name" value="AspRS_core"/>
</dbReference>
<dbReference type="SUPFAM" id="SSF50249">
    <property type="entry name" value="Nucleic acid-binding proteins"/>
    <property type="match status" value="1"/>
</dbReference>
<dbReference type="InterPro" id="IPR004364">
    <property type="entry name" value="Aa-tRNA-synt_II"/>
</dbReference>
<organism evidence="9 10">
    <name type="scientific">Candidatus Protoclostridium stercorigallinarum</name>
    <dbReference type="NCBI Taxonomy" id="2838741"/>
    <lineage>
        <taxon>Bacteria</taxon>
        <taxon>Bacillati</taxon>
        <taxon>Bacillota</taxon>
        <taxon>Clostridia</taxon>
        <taxon>Candidatus Protoclostridium</taxon>
    </lineage>
</organism>